<dbReference type="PANTHER" id="PTHR24276">
    <property type="entry name" value="POLYSERASE-RELATED"/>
    <property type="match status" value="1"/>
</dbReference>
<name>A0AAW1JD13_POPJA</name>
<dbReference type="CDD" id="cd00190">
    <property type="entry name" value="Tryp_SPc"/>
    <property type="match status" value="1"/>
</dbReference>
<evidence type="ECO:0000256" key="4">
    <source>
        <dbReference type="ARBA" id="ARBA00022825"/>
    </source>
</evidence>
<dbReference type="FunFam" id="2.40.10.10:FF:000068">
    <property type="entry name" value="transmembrane protease serine 2"/>
    <property type="match status" value="1"/>
</dbReference>
<evidence type="ECO:0000256" key="2">
    <source>
        <dbReference type="ARBA" id="ARBA00022670"/>
    </source>
</evidence>
<proteinExistence type="inferred from homology"/>
<keyword evidence="2 6" id="KW-0645">Protease</keyword>
<dbReference type="PANTHER" id="PTHR24276:SF98">
    <property type="entry name" value="FI18310P1-RELATED"/>
    <property type="match status" value="1"/>
</dbReference>
<dbReference type="InterPro" id="IPR009003">
    <property type="entry name" value="Peptidase_S1_PA"/>
</dbReference>
<keyword evidence="4 6" id="KW-0720">Serine protease</keyword>
<protein>
    <submittedName>
        <fullName evidence="9">Trypsin</fullName>
    </submittedName>
</protein>
<dbReference type="Gene3D" id="2.40.10.10">
    <property type="entry name" value="Trypsin-like serine proteases"/>
    <property type="match status" value="1"/>
</dbReference>
<dbReference type="InterPro" id="IPR050430">
    <property type="entry name" value="Peptidase_S1"/>
</dbReference>
<reference evidence="9 10" key="1">
    <citation type="journal article" date="2024" name="BMC Genomics">
        <title>De novo assembly and annotation of Popillia japonica's genome with initial clues to its potential as an invasive pest.</title>
        <authorList>
            <person name="Cucini C."/>
            <person name="Boschi S."/>
            <person name="Funari R."/>
            <person name="Cardaioli E."/>
            <person name="Iannotti N."/>
            <person name="Marturano G."/>
            <person name="Paoli F."/>
            <person name="Bruttini M."/>
            <person name="Carapelli A."/>
            <person name="Frati F."/>
            <person name="Nardi F."/>
        </authorList>
    </citation>
    <scope>NUCLEOTIDE SEQUENCE [LARGE SCALE GENOMIC DNA]</scope>
    <source>
        <strain evidence="9">DMR45628</strain>
    </source>
</reference>
<keyword evidence="7" id="KW-0732">Signal</keyword>
<evidence type="ECO:0000313" key="9">
    <source>
        <dbReference type="EMBL" id="KAK9700852.1"/>
    </source>
</evidence>
<dbReference type="InterPro" id="IPR043504">
    <property type="entry name" value="Peptidase_S1_PA_chymotrypsin"/>
</dbReference>
<evidence type="ECO:0000313" key="10">
    <source>
        <dbReference type="Proteomes" id="UP001458880"/>
    </source>
</evidence>
<dbReference type="Proteomes" id="UP001458880">
    <property type="component" value="Unassembled WGS sequence"/>
</dbReference>
<evidence type="ECO:0000256" key="1">
    <source>
        <dbReference type="ARBA" id="ARBA00007664"/>
    </source>
</evidence>
<comment type="similarity">
    <text evidence="1">Belongs to the peptidase S1 family.</text>
</comment>
<gene>
    <name evidence="9" type="ORF">QE152_g30987</name>
</gene>
<feature type="signal peptide" evidence="7">
    <location>
        <begin position="1"/>
        <end position="19"/>
    </location>
</feature>
<dbReference type="SMART" id="SM00020">
    <property type="entry name" value="Tryp_SPc"/>
    <property type="match status" value="1"/>
</dbReference>
<evidence type="ECO:0000256" key="7">
    <source>
        <dbReference type="SAM" id="SignalP"/>
    </source>
</evidence>
<keyword evidence="10" id="KW-1185">Reference proteome</keyword>
<dbReference type="PROSITE" id="PS50240">
    <property type="entry name" value="TRYPSIN_DOM"/>
    <property type="match status" value="1"/>
</dbReference>
<evidence type="ECO:0000256" key="5">
    <source>
        <dbReference type="ARBA" id="ARBA00023157"/>
    </source>
</evidence>
<dbReference type="EMBL" id="JASPKY010000428">
    <property type="protein sequence ID" value="KAK9700852.1"/>
    <property type="molecule type" value="Genomic_DNA"/>
</dbReference>
<dbReference type="GO" id="GO:0004252">
    <property type="term" value="F:serine-type endopeptidase activity"/>
    <property type="evidence" value="ECO:0007669"/>
    <property type="project" value="InterPro"/>
</dbReference>
<feature type="chain" id="PRO_5043688037" evidence="7">
    <location>
        <begin position="20"/>
        <end position="244"/>
    </location>
</feature>
<dbReference type="PRINTS" id="PR00722">
    <property type="entry name" value="CHYMOTRYPSIN"/>
</dbReference>
<dbReference type="GO" id="GO:0006508">
    <property type="term" value="P:proteolysis"/>
    <property type="evidence" value="ECO:0007669"/>
    <property type="project" value="UniProtKB-KW"/>
</dbReference>
<dbReference type="Pfam" id="PF00089">
    <property type="entry name" value="Trypsin"/>
    <property type="match status" value="1"/>
</dbReference>
<dbReference type="AlphaFoldDB" id="A0AAW1JD13"/>
<sequence>MYLLVKFLLLLQASQEIYGIPHFARIINGATAKIRDYPYYAFLAYKSEGLLCGGAIIKTNIILTAAHCLSNRDIYVYTGIQALSDLQNHQPYRVKRVIKYPKYKGQSRYDIGLVILSAHIRLTPTVKVIKIANTSPRIGSKLAVIGFGRVRCDGPATESSPCRIFYSKFLRSAVINVIEYYHGIIHTKGRRQNTCYGDSGGPVVYRNHIVGLVSSGEHENCTGYDIQVAVASYYDWVQKYLNYY</sequence>
<dbReference type="PROSITE" id="PS00135">
    <property type="entry name" value="TRYPSIN_SER"/>
    <property type="match status" value="1"/>
</dbReference>
<evidence type="ECO:0000259" key="8">
    <source>
        <dbReference type="PROSITE" id="PS50240"/>
    </source>
</evidence>
<accession>A0AAW1JD13</accession>
<dbReference type="InterPro" id="IPR001254">
    <property type="entry name" value="Trypsin_dom"/>
</dbReference>
<organism evidence="9 10">
    <name type="scientific">Popillia japonica</name>
    <name type="common">Japanese beetle</name>
    <dbReference type="NCBI Taxonomy" id="7064"/>
    <lineage>
        <taxon>Eukaryota</taxon>
        <taxon>Metazoa</taxon>
        <taxon>Ecdysozoa</taxon>
        <taxon>Arthropoda</taxon>
        <taxon>Hexapoda</taxon>
        <taxon>Insecta</taxon>
        <taxon>Pterygota</taxon>
        <taxon>Neoptera</taxon>
        <taxon>Endopterygota</taxon>
        <taxon>Coleoptera</taxon>
        <taxon>Polyphaga</taxon>
        <taxon>Scarabaeiformia</taxon>
        <taxon>Scarabaeidae</taxon>
        <taxon>Rutelinae</taxon>
        <taxon>Popillia</taxon>
    </lineage>
</organism>
<keyword evidence="3 6" id="KW-0378">Hydrolase</keyword>
<dbReference type="InterPro" id="IPR018114">
    <property type="entry name" value="TRYPSIN_HIS"/>
</dbReference>
<dbReference type="InterPro" id="IPR001314">
    <property type="entry name" value="Peptidase_S1A"/>
</dbReference>
<dbReference type="PROSITE" id="PS00134">
    <property type="entry name" value="TRYPSIN_HIS"/>
    <property type="match status" value="1"/>
</dbReference>
<comment type="caution">
    <text evidence="9">The sequence shown here is derived from an EMBL/GenBank/DDBJ whole genome shotgun (WGS) entry which is preliminary data.</text>
</comment>
<keyword evidence="5" id="KW-1015">Disulfide bond</keyword>
<feature type="domain" description="Peptidase S1" evidence="8">
    <location>
        <begin position="26"/>
        <end position="242"/>
    </location>
</feature>
<dbReference type="SUPFAM" id="SSF50494">
    <property type="entry name" value="Trypsin-like serine proteases"/>
    <property type="match status" value="1"/>
</dbReference>
<dbReference type="InterPro" id="IPR033116">
    <property type="entry name" value="TRYPSIN_SER"/>
</dbReference>
<evidence type="ECO:0000256" key="3">
    <source>
        <dbReference type="ARBA" id="ARBA00022801"/>
    </source>
</evidence>
<evidence type="ECO:0000256" key="6">
    <source>
        <dbReference type="RuleBase" id="RU363034"/>
    </source>
</evidence>